<dbReference type="Gene3D" id="3.40.50.720">
    <property type="entry name" value="NAD(P)-binding Rossmann-like Domain"/>
    <property type="match status" value="1"/>
</dbReference>
<dbReference type="Gene3D" id="3.90.180.10">
    <property type="entry name" value="Medium-chain alcohol dehydrogenases, catalytic domain"/>
    <property type="match status" value="1"/>
</dbReference>
<evidence type="ECO:0000256" key="5">
    <source>
        <dbReference type="ARBA" id="ARBA00023027"/>
    </source>
</evidence>
<dbReference type="InterPro" id="IPR036291">
    <property type="entry name" value="NAD(P)-bd_dom_sf"/>
</dbReference>
<dbReference type="PANTHER" id="PTHR43880">
    <property type="entry name" value="ALCOHOL DEHYDROGENASE"/>
    <property type="match status" value="1"/>
</dbReference>
<evidence type="ECO:0000313" key="9">
    <source>
        <dbReference type="Proteomes" id="UP000027920"/>
    </source>
</evidence>
<gene>
    <name evidence="8" type="ORF">A1O9_08410</name>
</gene>
<dbReference type="GO" id="GO:0005829">
    <property type="term" value="C:cytosol"/>
    <property type="evidence" value="ECO:0007669"/>
    <property type="project" value="TreeGrafter"/>
</dbReference>
<dbReference type="Pfam" id="PF00107">
    <property type="entry name" value="ADH_zinc_N"/>
    <property type="match status" value="1"/>
</dbReference>
<dbReference type="OrthoDB" id="1560166at2759"/>
<dbReference type="HOGENOM" id="CLU_026673_14_1_1"/>
<dbReference type="SUPFAM" id="SSF50129">
    <property type="entry name" value="GroES-like"/>
    <property type="match status" value="1"/>
</dbReference>
<dbReference type="GO" id="GO:0051903">
    <property type="term" value="F:S-(hydroxymethyl)glutathione dehydrogenase [NAD(P)+] activity"/>
    <property type="evidence" value="ECO:0007669"/>
    <property type="project" value="TreeGrafter"/>
</dbReference>
<dbReference type="PROSITE" id="PS00059">
    <property type="entry name" value="ADH_ZINC"/>
    <property type="match status" value="1"/>
</dbReference>
<dbReference type="SUPFAM" id="SSF51735">
    <property type="entry name" value="NAD(P)-binding Rossmann-fold domains"/>
    <property type="match status" value="1"/>
</dbReference>
<sequence length="379" mass="40071">MTGTVSKTEALVLPEIGAPLVLSQVQLSTLQPDEAVVEMKATGICHTDILFINGTLPSFTPAVFGHEGAGLVLATGTRVSHVSPGDAVILGVNHCQQCQNCLEGHPNYCNEGTTRNFGGRRTTDQTTPLTQSTSDLGSVEVFSNFFGQSSFSRRAVVNGSCLVKVAQDASLKLFAPLGCGVSTGAGCVINTLKVKEGSSMAVFGVGTVGLSAVMAAKINKARYIIAVDLSEDRLSLAKRLGATHTVLSDTKEQTIPKIKQCVPGDGVNYAVDCTGVATVIETMLECLAPRGRAAQVGLPPPSQTISINGLQHLLRGQEYVGCAGGDCRLNDMIPFLIEQHRKGNFPLQEMVACYDYKDHARAFEDCRSGAAIKAVLVWS</sequence>
<dbReference type="GO" id="GO:0008270">
    <property type="term" value="F:zinc ion binding"/>
    <property type="evidence" value="ECO:0007669"/>
    <property type="project" value="InterPro"/>
</dbReference>
<dbReference type="Pfam" id="PF08240">
    <property type="entry name" value="ADH_N"/>
    <property type="match status" value="1"/>
</dbReference>
<accession>A0A072PJG0</accession>
<dbReference type="InterPro" id="IPR013154">
    <property type="entry name" value="ADH-like_N"/>
</dbReference>
<evidence type="ECO:0000256" key="6">
    <source>
        <dbReference type="RuleBase" id="RU361277"/>
    </source>
</evidence>
<proteinExistence type="inferred from homology"/>
<dbReference type="STRING" id="1182545.A0A072PJG0"/>
<comment type="cofactor">
    <cofactor evidence="1 6">
        <name>Zn(2+)</name>
        <dbReference type="ChEBI" id="CHEBI:29105"/>
    </cofactor>
</comment>
<keyword evidence="3 6" id="KW-0862">Zinc</keyword>
<dbReference type="InterPro" id="IPR011032">
    <property type="entry name" value="GroES-like_sf"/>
</dbReference>
<keyword evidence="9" id="KW-1185">Reference proteome</keyword>
<dbReference type="InterPro" id="IPR002328">
    <property type="entry name" value="ADH_Zn_CS"/>
</dbReference>
<dbReference type="AlphaFoldDB" id="A0A072PJG0"/>
<keyword evidence="5" id="KW-0520">NAD</keyword>
<dbReference type="SMART" id="SM00829">
    <property type="entry name" value="PKS_ER"/>
    <property type="match status" value="1"/>
</dbReference>
<keyword evidence="2 6" id="KW-0479">Metal-binding</keyword>
<keyword evidence="4" id="KW-0560">Oxidoreductase</keyword>
<dbReference type="CDD" id="cd08278">
    <property type="entry name" value="benzyl_alcohol_DH"/>
    <property type="match status" value="1"/>
</dbReference>
<dbReference type="InterPro" id="IPR020843">
    <property type="entry name" value="ER"/>
</dbReference>
<evidence type="ECO:0000259" key="7">
    <source>
        <dbReference type="SMART" id="SM00829"/>
    </source>
</evidence>
<protein>
    <recommendedName>
        <fullName evidence="7">Enoyl reductase (ER) domain-containing protein</fullName>
    </recommendedName>
</protein>
<dbReference type="VEuPathDB" id="FungiDB:A1O9_08410"/>
<evidence type="ECO:0000256" key="4">
    <source>
        <dbReference type="ARBA" id="ARBA00023002"/>
    </source>
</evidence>
<feature type="domain" description="Enoyl reductase (ER)" evidence="7">
    <location>
        <begin position="17"/>
        <end position="376"/>
    </location>
</feature>
<comment type="similarity">
    <text evidence="6">Belongs to the zinc-containing alcohol dehydrogenase family.</text>
</comment>
<evidence type="ECO:0000313" key="8">
    <source>
        <dbReference type="EMBL" id="KEF55660.1"/>
    </source>
</evidence>
<comment type="caution">
    <text evidence="8">The sequence shown here is derived from an EMBL/GenBank/DDBJ whole genome shotgun (WGS) entry which is preliminary data.</text>
</comment>
<dbReference type="Proteomes" id="UP000027920">
    <property type="component" value="Unassembled WGS sequence"/>
</dbReference>
<dbReference type="InterPro" id="IPR013149">
    <property type="entry name" value="ADH-like_C"/>
</dbReference>
<dbReference type="GO" id="GO:0046294">
    <property type="term" value="P:formaldehyde catabolic process"/>
    <property type="evidence" value="ECO:0007669"/>
    <property type="project" value="TreeGrafter"/>
</dbReference>
<dbReference type="EMBL" id="AMGV01000007">
    <property type="protein sequence ID" value="KEF55660.1"/>
    <property type="molecule type" value="Genomic_DNA"/>
</dbReference>
<dbReference type="RefSeq" id="XP_013258250.1">
    <property type="nucleotide sequence ID" value="XM_013402796.1"/>
</dbReference>
<evidence type="ECO:0000256" key="1">
    <source>
        <dbReference type="ARBA" id="ARBA00001947"/>
    </source>
</evidence>
<evidence type="ECO:0000256" key="2">
    <source>
        <dbReference type="ARBA" id="ARBA00022723"/>
    </source>
</evidence>
<dbReference type="PANTHER" id="PTHR43880:SF12">
    <property type="entry name" value="ALCOHOL DEHYDROGENASE CLASS-3"/>
    <property type="match status" value="1"/>
</dbReference>
<evidence type="ECO:0000256" key="3">
    <source>
        <dbReference type="ARBA" id="ARBA00022833"/>
    </source>
</evidence>
<dbReference type="GeneID" id="25283323"/>
<dbReference type="FunFam" id="3.40.50.720:FF:000003">
    <property type="entry name" value="S-(hydroxymethyl)glutathione dehydrogenase"/>
    <property type="match status" value="1"/>
</dbReference>
<organism evidence="8 9">
    <name type="scientific">Exophiala aquamarina CBS 119918</name>
    <dbReference type="NCBI Taxonomy" id="1182545"/>
    <lineage>
        <taxon>Eukaryota</taxon>
        <taxon>Fungi</taxon>
        <taxon>Dikarya</taxon>
        <taxon>Ascomycota</taxon>
        <taxon>Pezizomycotina</taxon>
        <taxon>Eurotiomycetes</taxon>
        <taxon>Chaetothyriomycetidae</taxon>
        <taxon>Chaetothyriales</taxon>
        <taxon>Herpotrichiellaceae</taxon>
        <taxon>Exophiala</taxon>
    </lineage>
</organism>
<name>A0A072PJG0_9EURO</name>
<reference evidence="8 9" key="1">
    <citation type="submission" date="2013-03" db="EMBL/GenBank/DDBJ databases">
        <title>The Genome Sequence of Exophiala aquamarina CBS 119918.</title>
        <authorList>
            <consortium name="The Broad Institute Genomics Platform"/>
            <person name="Cuomo C."/>
            <person name="de Hoog S."/>
            <person name="Gorbushina A."/>
            <person name="Walker B."/>
            <person name="Young S.K."/>
            <person name="Zeng Q."/>
            <person name="Gargeya S."/>
            <person name="Fitzgerald M."/>
            <person name="Haas B."/>
            <person name="Abouelleil A."/>
            <person name="Allen A.W."/>
            <person name="Alvarado L."/>
            <person name="Arachchi H.M."/>
            <person name="Berlin A.M."/>
            <person name="Chapman S.B."/>
            <person name="Gainer-Dewar J."/>
            <person name="Goldberg J."/>
            <person name="Griggs A."/>
            <person name="Gujja S."/>
            <person name="Hansen M."/>
            <person name="Howarth C."/>
            <person name="Imamovic A."/>
            <person name="Ireland A."/>
            <person name="Larimer J."/>
            <person name="McCowan C."/>
            <person name="Murphy C."/>
            <person name="Pearson M."/>
            <person name="Poon T.W."/>
            <person name="Priest M."/>
            <person name="Roberts A."/>
            <person name="Saif S."/>
            <person name="Shea T."/>
            <person name="Sisk P."/>
            <person name="Sykes S."/>
            <person name="Wortman J."/>
            <person name="Nusbaum C."/>
            <person name="Birren B."/>
        </authorList>
    </citation>
    <scope>NUCLEOTIDE SEQUENCE [LARGE SCALE GENOMIC DNA]</scope>
    <source>
        <strain evidence="8 9">CBS 119918</strain>
    </source>
</reference>